<proteinExistence type="predicted"/>
<organism evidence="1 2">
    <name type="scientific">Ovis ammon polii</name>
    <dbReference type="NCBI Taxonomy" id="230172"/>
    <lineage>
        <taxon>Eukaryota</taxon>
        <taxon>Metazoa</taxon>
        <taxon>Chordata</taxon>
        <taxon>Craniata</taxon>
        <taxon>Vertebrata</taxon>
        <taxon>Euteleostomi</taxon>
        <taxon>Mammalia</taxon>
        <taxon>Eutheria</taxon>
        <taxon>Laurasiatheria</taxon>
        <taxon>Artiodactyla</taxon>
        <taxon>Ruminantia</taxon>
        <taxon>Pecora</taxon>
        <taxon>Bovidae</taxon>
        <taxon>Caprinae</taxon>
        <taxon>Ovis</taxon>
    </lineage>
</organism>
<keyword evidence="2" id="KW-1185">Reference proteome</keyword>
<dbReference type="EMBL" id="JAKZEL010000016">
    <property type="protein sequence ID" value="KAI4536179.1"/>
    <property type="molecule type" value="Genomic_DNA"/>
</dbReference>
<name>A0AAD4U1K8_OVIAM</name>
<accession>A0AAD4U1K8</accession>
<gene>
    <name evidence="1" type="ORF">MG293_013571</name>
</gene>
<reference evidence="1" key="1">
    <citation type="submission" date="2022-03" db="EMBL/GenBank/DDBJ databases">
        <title>Genomic analyses of argali, domestic sheep and their hybrids provide insights into chromosomal evolution, heterosis and genetic basis of agronomic traits.</title>
        <authorList>
            <person name="Li M."/>
        </authorList>
    </citation>
    <scope>NUCLEOTIDE SEQUENCE</scope>
    <source>
        <strain evidence="1">CAU-MHL-2022a</strain>
        <tissue evidence="1">Skin</tissue>
    </source>
</reference>
<evidence type="ECO:0000313" key="1">
    <source>
        <dbReference type="EMBL" id="KAI4536179.1"/>
    </source>
</evidence>
<evidence type="ECO:0000313" key="2">
    <source>
        <dbReference type="Proteomes" id="UP001214576"/>
    </source>
</evidence>
<dbReference type="AlphaFoldDB" id="A0AAD4U1K8"/>
<sequence>MVIFSWKDLGVVTLRFGTHLPSREGLGSGAGRRLRTGTGVANRHFRRWNWDGRGLGVRELVFRREEAWTGRGHRRSSTAGDSTASDALVFREAAGDAGAEFSQPVITEVEENSHHLHPYNCGVLLHRS</sequence>
<protein>
    <submittedName>
        <fullName evidence="1">Uncharacterized protein</fullName>
    </submittedName>
</protein>
<dbReference type="Proteomes" id="UP001214576">
    <property type="component" value="Unassembled WGS sequence"/>
</dbReference>
<comment type="caution">
    <text evidence="1">The sequence shown here is derived from an EMBL/GenBank/DDBJ whole genome shotgun (WGS) entry which is preliminary data.</text>
</comment>